<feature type="transmembrane region" description="Helical" evidence="1">
    <location>
        <begin position="206"/>
        <end position="225"/>
    </location>
</feature>
<feature type="transmembrane region" description="Helical" evidence="1">
    <location>
        <begin position="129"/>
        <end position="148"/>
    </location>
</feature>
<accession>A0A5J6N2E5</accession>
<dbReference type="GO" id="GO:0016747">
    <property type="term" value="F:acyltransferase activity, transferring groups other than amino-acyl groups"/>
    <property type="evidence" value="ECO:0007669"/>
    <property type="project" value="InterPro"/>
</dbReference>
<keyword evidence="4" id="KW-1185">Reference proteome</keyword>
<proteinExistence type="predicted"/>
<organism evidence="3 4">
    <name type="scientific">Hypericibacter adhaerens</name>
    <dbReference type="NCBI Taxonomy" id="2602016"/>
    <lineage>
        <taxon>Bacteria</taxon>
        <taxon>Pseudomonadati</taxon>
        <taxon>Pseudomonadota</taxon>
        <taxon>Alphaproteobacteria</taxon>
        <taxon>Rhodospirillales</taxon>
        <taxon>Dongiaceae</taxon>
        <taxon>Hypericibacter</taxon>
    </lineage>
</organism>
<feature type="transmembrane region" description="Helical" evidence="1">
    <location>
        <begin position="155"/>
        <end position="172"/>
    </location>
</feature>
<feature type="transmembrane region" description="Helical" evidence="1">
    <location>
        <begin position="178"/>
        <end position="199"/>
    </location>
</feature>
<feature type="transmembrane region" description="Helical" evidence="1">
    <location>
        <begin position="245"/>
        <end position="262"/>
    </location>
</feature>
<feature type="transmembrane region" description="Helical" evidence="1">
    <location>
        <begin position="87"/>
        <end position="109"/>
    </location>
</feature>
<dbReference type="PANTHER" id="PTHR23028">
    <property type="entry name" value="ACETYLTRANSFERASE"/>
    <property type="match status" value="1"/>
</dbReference>
<dbReference type="PANTHER" id="PTHR23028:SF53">
    <property type="entry name" value="ACYL_TRANSF_3 DOMAIN-CONTAINING PROTEIN"/>
    <property type="match status" value="1"/>
</dbReference>
<reference evidence="3 4" key="1">
    <citation type="submission" date="2019-08" db="EMBL/GenBank/DDBJ databases">
        <title>Hyperibacter terrae gen. nov., sp. nov. and Hyperibacter viscosus sp. nov., two new members in the family Rhodospirillaceae isolated from the rhizosphere of Hypericum perforatum.</title>
        <authorList>
            <person name="Noviana Z."/>
        </authorList>
    </citation>
    <scope>NUCLEOTIDE SEQUENCE [LARGE SCALE GENOMIC DNA]</scope>
    <source>
        <strain evidence="3 4">R5959</strain>
    </source>
</reference>
<keyword evidence="1" id="KW-1133">Transmembrane helix</keyword>
<gene>
    <name evidence="3" type="primary">exoZ</name>
    <name evidence="3" type="ORF">FRZ61_34320</name>
</gene>
<dbReference type="InterPro" id="IPR002656">
    <property type="entry name" value="Acyl_transf_3_dom"/>
</dbReference>
<dbReference type="GO" id="GO:0016020">
    <property type="term" value="C:membrane"/>
    <property type="evidence" value="ECO:0007669"/>
    <property type="project" value="TreeGrafter"/>
</dbReference>
<dbReference type="GO" id="GO:0000271">
    <property type="term" value="P:polysaccharide biosynthetic process"/>
    <property type="evidence" value="ECO:0007669"/>
    <property type="project" value="TreeGrafter"/>
</dbReference>
<dbReference type="OrthoDB" id="505919at2"/>
<feature type="transmembrane region" description="Helical" evidence="1">
    <location>
        <begin position="44"/>
        <end position="66"/>
    </location>
</feature>
<feature type="transmembrane region" description="Helical" evidence="1">
    <location>
        <begin position="282"/>
        <end position="300"/>
    </location>
</feature>
<dbReference type="AlphaFoldDB" id="A0A5J6N2E5"/>
<keyword evidence="1" id="KW-0812">Transmembrane</keyword>
<feature type="transmembrane region" description="Helical" evidence="1">
    <location>
        <begin position="12"/>
        <end position="32"/>
    </location>
</feature>
<dbReference type="Pfam" id="PF01757">
    <property type="entry name" value="Acyl_transf_3"/>
    <property type="match status" value="1"/>
</dbReference>
<keyword evidence="3" id="KW-0012">Acyltransferase</keyword>
<dbReference type="EMBL" id="CP042582">
    <property type="protein sequence ID" value="QEX23494.1"/>
    <property type="molecule type" value="Genomic_DNA"/>
</dbReference>
<sequence length="366" mass="39972">MVREGRGSERLGGLQAARAIAAILVVLQHLNWAADRIWDQHDPVILFHPGAGGVALFFVLSGYVMTRGLPRRPIDFAVGRLRRIFPGLWIALFISAGTELLLFGAWPGIDPVLFALYPTGTAPNSLVPYWTLLFELLFYGLVLVAITVFPGRSRLLVVAGLAVSFAFAPKLGSEAALFPAWDAALLTRFSLLFLIGVLLGYLPRPWGTPVALFFAFLAAALYWFPDISAALGHGVSYPSFLQWNAPYGVWAVCAGLAIYGALAWEADGLGGRVLQRIGDASYGIYLTHVVCLFVAFRLVAQMPGFADWPATAKYGVAALIGFVPAYLLGRAEWRLQKWLKTFSPARGWPRPAVFRQAIEARTPGRP</sequence>
<evidence type="ECO:0000259" key="2">
    <source>
        <dbReference type="Pfam" id="PF01757"/>
    </source>
</evidence>
<dbReference type="Proteomes" id="UP000325797">
    <property type="component" value="Chromosome"/>
</dbReference>
<feature type="transmembrane region" description="Helical" evidence="1">
    <location>
        <begin position="312"/>
        <end position="329"/>
    </location>
</feature>
<protein>
    <submittedName>
        <fullName evidence="3">Acyltransferase</fullName>
    </submittedName>
</protein>
<feature type="domain" description="Acyltransferase 3" evidence="2">
    <location>
        <begin position="13"/>
        <end position="324"/>
    </location>
</feature>
<keyword evidence="1" id="KW-0472">Membrane</keyword>
<evidence type="ECO:0000313" key="4">
    <source>
        <dbReference type="Proteomes" id="UP000325797"/>
    </source>
</evidence>
<evidence type="ECO:0000256" key="1">
    <source>
        <dbReference type="SAM" id="Phobius"/>
    </source>
</evidence>
<evidence type="ECO:0000313" key="3">
    <source>
        <dbReference type="EMBL" id="QEX23494.1"/>
    </source>
</evidence>
<dbReference type="KEGG" id="hadh:FRZ61_34320"/>
<keyword evidence="3" id="KW-0808">Transferase</keyword>
<dbReference type="InterPro" id="IPR050879">
    <property type="entry name" value="Acyltransferase_3"/>
</dbReference>
<name>A0A5J6N2E5_9PROT</name>